<dbReference type="EMBL" id="LSFI01000022">
    <property type="protein sequence ID" value="OAG27697.1"/>
    <property type="molecule type" value="Genomic_DNA"/>
</dbReference>
<evidence type="ECO:0000313" key="2">
    <source>
        <dbReference type="EMBL" id="OAG27697.1"/>
    </source>
</evidence>
<feature type="transmembrane region" description="Helical" evidence="1">
    <location>
        <begin position="6"/>
        <end position="31"/>
    </location>
</feature>
<dbReference type="NCBIfam" id="TIGR02532">
    <property type="entry name" value="IV_pilin_GFxxxE"/>
    <property type="match status" value="1"/>
</dbReference>
<reference evidence="2 3" key="1">
    <citation type="submission" date="2016-02" db="EMBL/GenBank/DDBJ databases">
        <title>Draft genome sequence of Thermodesulfatator sp. S606.</title>
        <authorList>
            <person name="Lai Q."/>
            <person name="Cao J."/>
            <person name="Dupont S."/>
            <person name="Shao Z."/>
            <person name="Jebbar M."/>
            <person name="Alain K."/>
        </authorList>
    </citation>
    <scope>NUCLEOTIDE SEQUENCE [LARGE SCALE GENOMIC DNA]</scope>
    <source>
        <strain evidence="2 3">S606</strain>
    </source>
</reference>
<name>A0A177E6X4_9BACT</name>
<keyword evidence="1" id="KW-0472">Membrane</keyword>
<dbReference type="Proteomes" id="UP000076964">
    <property type="component" value="Unassembled WGS sequence"/>
</dbReference>
<dbReference type="RefSeq" id="WP_068541966.1">
    <property type="nucleotide sequence ID" value="NZ_LSFI01000022.1"/>
</dbReference>
<gene>
    <name evidence="2" type="ORF">TH606_05740</name>
</gene>
<dbReference type="PROSITE" id="PS00409">
    <property type="entry name" value="PROKAR_NTER_METHYL"/>
    <property type="match status" value="1"/>
</dbReference>
<keyword evidence="3" id="KW-1185">Reference proteome</keyword>
<keyword evidence="1" id="KW-1133">Transmembrane helix</keyword>
<keyword evidence="1" id="KW-0812">Transmembrane</keyword>
<dbReference type="OrthoDB" id="5741561at2"/>
<dbReference type="AlphaFoldDB" id="A0A177E6X4"/>
<protein>
    <recommendedName>
        <fullName evidence="4">Prepilin-type N-terminal cleavage/methylation domain-containing protein</fullName>
    </recommendedName>
</protein>
<proteinExistence type="predicted"/>
<organism evidence="2 3">
    <name type="scientific">Thermodesulfatator autotrophicus</name>
    <dbReference type="NCBI Taxonomy" id="1795632"/>
    <lineage>
        <taxon>Bacteria</taxon>
        <taxon>Pseudomonadati</taxon>
        <taxon>Thermodesulfobacteriota</taxon>
        <taxon>Thermodesulfobacteria</taxon>
        <taxon>Thermodesulfobacteriales</taxon>
        <taxon>Thermodesulfatatoraceae</taxon>
        <taxon>Thermodesulfatator</taxon>
    </lineage>
</organism>
<evidence type="ECO:0008006" key="4">
    <source>
        <dbReference type="Google" id="ProtNLM"/>
    </source>
</evidence>
<comment type="caution">
    <text evidence="2">The sequence shown here is derived from an EMBL/GenBank/DDBJ whole genome shotgun (WGS) entry which is preliminary data.</text>
</comment>
<accession>A0A177E6X4</accession>
<dbReference type="STRING" id="1795632.TH606_05740"/>
<evidence type="ECO:0000313" key="3">
    <source>
        <dbReference type="Proteomes" id="UP000076964"/>
    </source>
</evidence>
<sequence>MRGFSLVESLVAIIIFLIIIVALGPLLITGIKTAKINEMRDETLYKVNKVLEHLISKPYDDSCLDVGTNNTCQNDNGCCGDESGNSNIGWTVLNGSENNTKKIEVTGVFNYLGHTGQVKIGYIKGNWP</sequence>
<dbReference type="InterPro" id="IPR012902">
    <property type="entry name" value="N_methyl_site"/>
</dbReference>
<evidence type="ECO:0000256" key="1">
    <source>
        <dbReference type="SAM" id="Phobius"/>
    </source>
</evidence>